<keyword evidence="2" id="KW-1133">Transmembrane helix</keyword>
<feature type="signal peptide" evidence="3">
    <location>
        <begin position="1"/>
        <end position="31"/>
    </location>
</feature>
<evidence type="ECO:0000256" key="1">
    <source>
        <dbReference type="SAM" id="MobiDB-lite"/>
    </source>
</evidence>
<organism evidence="4 5">
    <name type="scientific">Pristionchus entomophagus</name>
    <dbReference type="NCBI Taxonomy" id="358040"/>
    <lineage>
        <taxon>Eukaryota</taxon>
        <taxon>Metazoa</taxon>
        <taxon>Ecdysozoa</taxon>
        <taxon>Nematoda</taxon>
        <taxon>Chromadorea</taxon>
        <taxon>Rhabditida</taxon>
        <taxon>Rhabditina</taxon>
        <taxon>Diplogasteromorpha</taxon>
        <taxon>Diplogasteroidea</taxon>
        <taxon>Neodiplogasteridae</taxon>
        <taxon>Pristionchus</taxon>
    </lineage>
</organism>
<name>A0AAV5SC08_9BILA</name>
<dbReference type="EMBL" id="BTSX01000001">
    <property type="protein sequence ID" value="GMS80861.1"/>
    <property type="molecule type" value="Genomic_DNA"/>
</dbReference>
<feature type="chain" id="PRO_5043775349" description="VWFA domain-containing protein" evidence="3">
    <location>
        <begin position="32"/>
        <end position="493"/>
    </location>
</feature>
<keyword evidence="5" id="KW-1185">Reference proteome</keyword>
<feature type="region of interest" description="Disordered" evidence="1">
    <location>
        <begin position="280"/>
        <end position="312"/>
    </location>
</feature>
<feature type="non-terminal residue" evidence="4">
    <location>
        <position position="1"/>
    </location>
</feature>
<keyword evidence="3" id="KW-0732">Signal</keyword>
<reference evidence="4" key="1">
    <citation type="submission" date="2023-10" db="EMBL/GenBank/DDBJ databases">
        <title>Genome assembly of Pristionchus species.</title>
        <authorList>
            <person name="Yoshida K."/>
            <person name="Sommer R.J."/>
        </authorList>
    </citation>
    <scope>NUCLEOTIDE SEQUENCE</scope>
    <source>
        <strain evidence="4">RS0144</strain>
    </source>
</reference>
<evidence type="ECO:0008006" key="6">
    <source>
        <dbReference type="Google" id="ProtNLM"/>
    </source>
</evidence>
<sequence length="493" mass="55123">FTRHELSPQRAMLLPLLTLLLLVLPPSPISANQPDPLCSSPPRPIAAPTHADAVYFLFVIDNSWPEHKIAQQKALYRMIACQIPRSAEYRVGTIYAYAPQRAKDLVLDDKSLVTADRFTTTLDDVVERSYLSRARLPYDGSRCARMHAVLDAVKLADFSYDHTVHTHYIFPTDDSEDDLVNDCDPAWTFKQSARNILKDSTPNHLYLDVIRVGTAKRWTQYGERVQLADWSDRSIIQKDVSLLFAGFLDGALRGDAVNDAIVFATNGLERYERPKDLMSFVTEPLTPPPSTTTTSTSTSSAPPPPTSTPAAAPAAIFRSGRGLRGTAFFTTPPSQEVERESDPADTVEGLLERSPRDLGNETMTNSTDSRNCTKGEEKGKEGYSVLGYQTPFSKTTFFIVVIATTAGAVLLVWLVCGLVFYCCYREDDSLKKHDNKEEEEEEEQMLISGLNEHDWEKPSTILISDHLKKCKEDRYNEEQLKSVDARGTISMEV</sequence>
<feature type="transmembrane region" description="Helical" evidence="2">
    <location>
        <begin position="397"/>
        <end position="424"/>
    </location>
</feature>
<gene>
    <name evidence="4" type="ORF">PENTCL1PPCAC_3036</name>
</gene>
<feature type="compositionally biased region" description="Polar residues" evidence="1">
    <location>
        <begin position="361"/>
        <end position="370"/>
    </location>
</feature>
<comment type="caution">
    <text evidence="4">The sequence shown here is derived from an EMBL/GenBank/DDBJ whole genome shotgun (WGS) entry which is preliminary data.</text>
</comment>
<feature type="compositionally biased region" description="Low complexity" evidence="1">
    <location>
        <begin position="291"/>
        <end position="300"/>
    </location>
</feature>
<accession>A0AAV5SC08</accession>
<dbReference type="Proteomes" id="UP001432027">
    <property type="component" value="Unassembled WGS sequence"/>
</dbReference>
<keyword evidence="2" id="KW-0472">Membrane</keyword>
<feature type="region of interest" description="Disordered" evidence="1">
    <location>
        <begin position="356"/>
        <end position="379"/>
    </location>
</feature>
<evidence type="ECO:0000313" key="4">
    <source>
        <dbReference type="EMBL" id="GMS80861.1"/>
    </source>
</evidence>
<keyword evidence="2" id="KW-0812">Transmembrane</keyword>
<evidence type="ECO:0000256" key="3">
    <source>
        <dbReference type="SAM" id="SignalP"/>
    </source>
</evidence>
<evidence type="ECO:0000313" key="5">
    <source>
        <dbReference type="Proteomes" id="UP001432027"/>
    </source>
</evidence>
<protein>
    <recommendedName>
        <fullName evidence="6">VWFA domain-containing protein</fullName>
    </recommendedName>
</protein>
<evidence type="ECO:0000256" key="2">
    <source>
        <dbReference type="SAM" id="Phobius"/>
    </source>
</evidence>
<proteinExistence type="predicted"/>
<dbReference type="AlphaFoldDB" id="A0AAV5SC08"/>